<sequence length="265" mass="29230">MDSATINVSMPQEQTTAPGQERLGSQGLSRLQSIFRLHGGGGGGNHQVRHRDTVPQERKVTDETINMRLQAIWQLLVTGFELIKYPNAGPSRKRVLWLTLDGRLCVGRSKSDKHAGKFMHLWDVETVAKGCDAAQFSKSLSWRDARGKEQLCWSIDAEAKHGAHTFALQVTTNNVRNILVENLAVLVSKMHGDHDGEYPKNARVRIAKHFASTGEVLSMVEVRALMTRLGSDAGNLDLPEETDILGVATEARPNTHDDSDSGDDE</sequence>
<reference evidence="3 4" key="1">
    <citation type="submission" date="2019-03" db="EMBL/GenBank/DDBJ databases">
        <authorList>
            <person name="Gaulin E."/>
            <person name="Dumas B."/>
        </authorList>
    </citation>
    <scope>NUCLEOTIDE SEQUENCE [LARGE SCALE GENOMIC DNA]</scope>
    <source>
        <strain evidence="3">CBS 568.67</strain>
    </source>
</reference>
<evidence type="ECO:0000313" key="3">
    <source>
        <dbReference type="EMBL" id="VFT87645.1"/>
    </source>
</evidence>
<proteinExistence type="predicted"/>
<organism evidence="3 4">
    <name type="scientific">Aphanomyces stellatus</name>
    <dbReference type="NCBI Taxonomy" id="120398"/>
    <lineage>
        <taxon>Eukaryota</taxon>
        <taxon>Sar</taxon>
        <taxon>Stramenopiles</taxon>
        <taxon>Oomycota</taxon>
        <taxon>Saprolegniomycetes</taxon>
        <taxon>Saprolegniales</taxon>
        <taxon>Verrucalvaceae</taxon>
        <taxon>Aphanomyces</taxon>
    </lineage>
</organism>
<feature type="compositionally biased region" description="Polar residues" evidence="1">
    <location>
        <begin position="1"/>
        <end position="18"/>
    </location>
</feature>
<protein>
    <submittedName>
        <fullName evidence="3">Aste57867_10775 protein</fullName>
    </submittedName>
</protein>
<dbReference type="OrthoDB" id="159680at2759"/>
<dbReference type="EMBL" id="VJMH01005228">
    <property type="protein sequence ID" value="KAF0698618.1"/>
    <property type="molecule type" value="Genomic_DNA"/>
</dbReference>
<name>A0A485KRD2_9STRA</name>
<evidence type="ECO:0000313" key="4">
    <source>
        <dbReference type="Proteomes" id="UP000332933"/>
    </source>
</evidence>
<dbReference type="InterPro" id="IPR011993">
    <property type="entry name" value="PH-like_dom_sf"/>
</dbReference>
<evidence type="ECO:0000313" key="2">
    <source>
        <dbReference type="EMBL" id="KAF0698618.1"/>
    </source>
</evidence>
<feature type="region of interest" description="Disordered" evidence="1">
    <location>
        <begin position="1"/>
        <end position="23"/>
    </location>
</feature>
<evidence type="ECO:0000256" key="1">
    <source>
        <dbReference type="SAM" id="MobiDB-lite"/>
    </source>
</evidence>
<dbReference type="EMBL" id="CAADRA010005249">
    <property type="protein sequence ID" value="VFT87645.1"/>
    <property type="molecule type" value="Genomic_DNA"/>
</dbReference>
<accession>A0A485KRD2</accession>
<keyword evidence="4" id="KW-1185">Reference proteome</keyword>
<dbReference type="AlphaFoldDB" id="A0A485KRD2"/>
<reference evidence="2" key="2">
    <citation type="submission" date="2019-06" db="EMBL/GenBank/DDBJ databases">
        <title>Genomics analysis of Aphanomyces spp. identifies a new class of oomycete effector associated with host adaptation.</title>
        <authorList>
            <person name="Gaulin E."/>
        </authorList>
    </citation>
    <scope>NUCLEOTIDE SEQUENCE</scope>
    <source>
        <strain evidence="2">CBS 578.67</strain>
    </source>
</reference>
<dbReference type="Gene3D" id="2.30.29.30">
    <property type="entry name" value="Pleckstrin-homology domain (PH domain)/Phosphotyrosine-binding domain (PTB)"/>
    <property type="match status" value="1"/>
</dbReference>
<dbReference type="Proteomes" id="UP000332933">
    <property type="component" value="Unassembled WGS sequence"/>
</dbReference>
<feature type="region of interest" description="Disordered" evidence="1">
    <location>
        <begin position="246"/>
        <end position="265"/>
    </location>
</feature>
<gene>
    <name evidence="3" type="primary">Aste57867_10775</name>
    <name evidence="2" type="ORF">As57867_010735</name>
    <name evidence="3" type="ORF">ASTE57867_10775</name>
</gene>